<feature type="coiled-coil region" evidence="13">
    <location>
        <begin position="179"/>
        <end position="251"/>
    </location>
</feature>
<feature type="region of interest" description="Disordered" evidence="14">
    <location>
        <begin position="1214"/>
        <end position="1247"/>
    </location>
</feature>
<gene>
    <name evidence="16" type="ORF">PGLA2088_LOCUS22560</name>
</gene>
<feature type="domain" description="Phosphoribulokinase/uridine kinase" evidence="15">
    <location>
        <begin position="699"/>
        <end position="886"/>
    </location>
</feature>
<evidence type="ECO:0000256" key="9">
    <source>
        <dbReference type="ARBA" id="ARBA00022777"/>
    </source>
</evidence>
<dbReference type="GO" id="GO:0005524">
    <property type="term" value="F:ATP binding"/>
    <property type="evidence" value="ECO:0007669"/>
    <property type="project" value="UniProtKB-KW"/>
</dbReference>
<dbReference type="Gene3D" id="3.40.50.300">
    <property type="entry name" value="P-loop containing nucleotide triphosphate hydrolases"/>
    <property type="match status" value="1"/>
</dbReference>
<keyword evidence="13" id="KW-0175">Coiled coil</keyword>
<comment type="caution">
    <text evidence="16">The sequence shown here is derived from an EMBL/GenBank/DDBJ whole genome shotgun (WGS) entry which is preliminary data.</text>
</comment>
<reference evidence="16" key="1">
    <citation type="submission" date="2021-02" db="EMBL/GenBank/DDBJ databases">
        <authorList>
            <person name="Dougan E. K."/>
            <person name="Rhodes N."/>
            <person name="Thang M."/>
            <person name="Chan C."/>
        </authorList>
    </citation>
    <scope>NUCLEOTIDE SEQUENCE</scope>
</reference>
<dbReference type="GO" id="GO:0008974">
    <property type="term" value="F:phosphoribulokinase activity"/>
    <property type="evidence" value="ECO:0007669"/>
    <property type="project" value="UniProtKB-EC"/>
</dbReference>
<evidence type="ECO:0000256" key="3">
    <source>
        <dbReference type="ARBA" id="ARBA00012042"/>
    </source>
</evidence>
<keyword evidence="10" id="KW-0067">ATP-binding</keyword>
<dbReference type="InterPro" id="IPR006083">
    <property type="entry name" value="PRK/URK"/>
</dbReference>
<evidence type="ECO:0000313" key="17">
    <source>
        <dbReference type="Proteomes" id="UP000626109"/>
    </source>
</evidence>
<comment type="catalytic activity">
    <reaction evidence="12">
        <text>D-ribulose 5-phosphate + ATP = D-ribulose 1,5-bisphosphate + ADP + H(+)</text>
        <dbReference type="Rhea" id="RHEA:19365"/>
        <dbReference type="ChEBI" id="CHEBI:15378"/>
        <dbReference type="ChEBI" id="CHEBI:30616"/>
        <dbReference type="ChEBI" id="CHEBI:57870"/>
        <dbReference type="ChEBI" id="CHEBI:58121"/>
        <dbReference type="ChEBI" id="CHEBI:456216"/>
        <dbReference type="EC" id="2.7.1.19"/>
    </reaction>
</comment>
<evidence type="ECO:0000259" key="15">
    <source>
        <dbReference type="Pfam" id="PF00485"/>
    </source>
</evidence>
<evidence type="ECO:0000256" key="8">
    <source>
        <dbReference type="ARBA" id="ARBA00022741"/>
    </source>
</evidence>
<keyword evidence="5" id="KW-0602">Photosynthesis</keyword>
<evidence type="ECO:0000256" key="6">
    <source>
        <dbReference type="ARBA" id="ARBA00022567"/>
    </source>
</evidence>
<comment type="pathway">
    <text evidence="1">Carbohydrate biosynthesis; Calvin cycle.</text>
</comment>
<comment type="similarity">
    <text evidence="2">Belongs to the phosphoribulokinase family.</text>
</comment>
<evidence type="ECO:0000256" key="13">
    <source>
        <dbReference type="SAM" id="Coils"/>
    </source>
</evidence>
<keyword evidence="8" id="KW-0547">Nucleotide-binding</keyword>
<dbReference type="Proteomes" id="UP000626109">
    <property type="component" value="Unassembled WGS sequence"/>
</dbReference>
<evidence type="ECO:0000256" key="12">
    <source>
        <dbReference type="ARBA" id="ARBA00047663"/>
    </source>
</evidence>
<organism evidence="16 17">
    <name type="scientific">Polarella glacialis</name>
    <name type="common">Dinoflagellate</name>
    <dbReference type="NCBI Taxonomy" id="89957"/>
    <lineage>
        <taxon>Eukaryota</taxon>
        <taxon>Sar</taxon>
        <taxon>Alveolata</taxon>
        <taxon>Dinophyceae</taxon>
        <taxon>Suessiales</taxon>
        <taxon>Suessiaceae</taxon>
        <taxon>Polarella</taxon>
    </lineage>
</organism>
<evidence type="ECO:0000256" key="14">
    <source>
        <dbReference type="SAM" id="MobiDB-lite"/>
    </source>
</evidence>
<dbReference type="PRINTS" id="PR00478">
    <property type="entry name" value="PHRIBLKINASE"/>
</dbReference>
<dbReference type="EC" id="2.7.1.19" evidence="3"/>
<keyword evidence="9" id="KW-0418">Kinase</keyword>
<dbReference type="EMBL" id="CAJNNW010025984">
    <property type="protein sequence ID" value="CAE8681703.1"/>
    <property type="molecule type" value="Genomic_DNA"/>
</dbReference>
<evidence type="ECO:0000256" key="4">
    <source>
        <dbReference type="ARBA" id="ARBA00017837"/>
    </source>
</evidence>
<dbReference type="Pfam" id="PF00485">
    <property type="entry name" value="PRK"/>
    <property type="match status" value="1"/>
</dbReference>
<evidence type="ECO:0000256" key="5">
    <source>
        <dbReference type="ARBA" id="ARBA00022531"/>
    </source>
</evidence>
<keyword evidence="6" id="KW-0113">Calvin cycle</keyword>
<dbReference type="UniPathway" id="UPA00116"/>
<name>A0A813JJI4_POLGL</name>
<evidence type="ECO:0000256" key="1">
    <source>
        <dbReference type="ARBA" id="ARBA00005215"/>
    </source>
</evidence>
<proteinExistence type="inferred from homology"/>
<evidence type="ECO:0000256" key="7">
    <source>
        <dbReference type="ARBA" id="ARBA00022679"/>
    </source>
</evidence>
<dbReference type="PANTHER" id="PTHR10285">
    <property type="entry name" value="URIDINE KINASE"/>
    <property type="match status" value="1"/>
</dbReference>
<feature type="region of interest" description="Disordered" evidence="14">
    <location>
        <begin position="1"/>
        <end position="21"/>
    </location>
</feature>
<sequence length="1247" mass="138802">MNDAASIRRRPALGGALGPTREDAAVSQDTVFEYSQRLSQQVVSLEAENVELQDSKSAFEAANRSLTTQVVQLEEQNAVLRHQGFATFQDREVTVRQAQDAVTTKQGEVMILRKTAEDQRRRAEALAVDNARLNGIMERLQGERSQLQRTGMGLEASVSAFQAELRERSSAHGMALEHRNNLERRLDTLLSENRRLDELAAVRNVEVAQLRQTREELSAERQRCWRLESELEGSQRNAAWLRQQVAALEQSFTDQRAEAAHWKHAEGAALADKPRMNEALQREAAMSTNLRGRIAELEDMLVQTRRVQTSVEAECASLRSALSSSRSEAERHAETSSRLIAEKCKVEQFADQQAARQVEAHRRQAALDLEKERLRTRQQAIAAQDVELRSRVVSLEAEKSLFKGKLSGAEVLIKGLRGECADLNARLNSRRQLCTQSRQPKQAMPTAGGQIPDLAVLCCKGLQVSHPCGGALELWPFQSFSSGSRLLWGVTLVLDSLPSHCDRLCDAYVRDSGRLQQDSQRMVQVPQTTFENADPAKADSTASRRALQHLPPWEASRGTSARLTNCRALTSILENFNCLLVCDGPPPTASSTRPVRRSGARPRPSGASPLLGLCPLLAFLLSLRSASLGFGVRPGPFRLGARSLSSGLRAGGGLVWPSAEAQEKLRSEDGVPLLPTHRWEEDMHPIVPATKGLDFPPMMIGIAVDGGCGATTFLNRLLLVLGMDVGMVVTTDHTPVGDLATIVSIDDYRVNDRTGCEALGHTEVDLKENDLDLLRAQLSALKQGKAIYKPVYNHITGLKDIPERVEPNALMIFEGLHPFADESLRRALDLSIYIDIPANMKVFWKARRDVEERFWTTEQLQADIERTESAFAQFVEPQKRNADLILVYEPSEARGLPYLNVKLIQKKHGAFTPVSLTKEVLLAGPVAGRLRSYDDTWFGSPVTVLEMDGEFDHVDIDYDDEVREVEEHLLNLAFQWLGQLTETMKQQRKLGLPGCLDGTGLFQTIIAMQTRGLYDHAPEAVQLSAPAPHLFAMRQLQNLELRQEDTLARMRAELAEASYAAEAAALHRRRIVAQSHWTEEAEQARLWELQDAFEESRLAATLLDQRLKGLEEEQHAEACRFASRDSQEKHLEALRAESDSQQLAWLEKAERLREYVTQGRSAQERLKAELLAAQHETEDTEAALGQSRELAARLARIRSDVAQQRDILEAEDAEASKLEMQCSSLSQGGGSAKDSGRPLMSHRIGTQ</sequence>
<dbReference type="InterPro" id="IPR006082">
    <property type="entry name" value="PRK"/>
</dbReference>
<dbReference type="GO" id="GO:0019253">
    <property type="term" value="P:reductive pentose-phosphate cycle"/>
    <property type="evidence" value="ECO:0007669"/>
    <property type="project" value="UniProtKB-UniPathway"/>
</dbReference>
<dbReference type="AlphaFoldDB" id="A0A813JJI4"/>
<evidence type="ECO:0000256" key="11">
    <source>
        <dbReference type="ARBA" id="ARBA00031382"/>
    </source>
</evidence>
<keyword evidence="7" id="KW-0808">Transferase</keyword>
<evidence type="ECO:0000256" key="2">
    <source>
        <dbReference type="ARBA" id="ARBA00009719"/>
    </source>
</evidence>
<dbReference type="InterPro" id="IPR027417">
    <property type="entry name" value="P-loop_NTPase"/>
</dbReference>
<accession>A0A813JJI4</accession>
<evidence type="ECO:0000256" key="10">
    <source>
        <dbReference type="ARBA" id="ARBA00022840"/>
    </source>
</evidence>
<protein>
    <recommendedName>
        <fullName evidence="4">Phosphoribulokinase, chloroplastic</fullName>
        <ecNumber evidence="3">2.7.1.19</ecNumber>
    </recommendedName>
    <alternativeName>
        <fullName evidence="11">Phosphopentokinase</fullName>
    </alternativeName>
</protein>
<dbReference type="SUPFAM" id="SSF52540">
    <property type="entry name" value="P-loop containing nucleoside triphosphate hydrolases"/>
    <property type="match status" value="1"/>
</dbReference>
<feature type="coiled-coil region" evidence="13">
    <location>
        <begin position="35"/>
        <end position="83"/>
    </location>
</feature>
<evidence type="ECO:0000313" key="16">
    <source>
        <dbReference type="EMBL" id="CAE8681703.1"/>
    </source>
</evidence>